<proteinExistence type="predicted"/>
<organism evidence="1">
    <name type="scientific">bioreactor metagenome</name>
    <dbReference type="NCBI Taxonomy" id="1076179"/>
    <lineage>
        <taxon>unclassified sequences</taxon>
        <taxon>metagenomes</taxon>
        <taxon>ecological metagenomes</taxon>
    </lineage>
</organism>
<sequence length="37" mass="4052">MTRVEGGIAGRCPNGIAYILAEVGPEIYNHARSHRKN</sequence>
<name>A0A645ISJ5_9ZZZZ</name>
<comment type="caution">
    <text evidence="1">The sequence shown here is derived from an EMBL/GenBank/DDBJ whole genome shotgun (WGS) entry which is preliminary data.</text>
</comment>
<accession>A0A645ISJ5</accession>
<gene>
    <name evidence="1" type="ORF">SDC9_201579</name>
</gene>
<reference evidence="1" key="1">
    <citation type="submission" date="2019-08" db="EMBL/GenBank/DDBJ databases">
        <authorList>
            <person name="Kucharzyk K."/>
            <person name="Murdoch R.W."/>
            <person name="Higgins S."/>
            <person name="Loffler F."/>
        </authorList>
    </citation>
    <scope>NUCLEOTIDE SEQUENCE</scope>
</reference>
<protein>
    <submittedName>
        <fullName evidence="1">Uncharacterized protein</fullName>
    </submittedName>
</protein>
<dbReference type="AlphaFoldDB" id="A0A645ISJ5"/>
<dbReference type="EMBL" id="VSSQ01121545">
    <property type="protein sequence ID" value="MPN53910.1"/>
    <property type="molecule type" value="Genomic_DNA"/>
</dbReference>
<evidence type="ECO:0000313" key="1">
    <source>
        <dbReference type="EMBL" id="MPN53910.1"/>
    </source>
</evidence>